<name>A0A7W4K7D8_9PROT</name>
<evidence type="ECO:0000313" key="2">
    <source>
        <dbReference type="Proteomes" id="UP000578030"/>
    </source>
</evidence>
<dbReference type="EMBL" id="JABEQM010000006">
    <property type="protein sequence ID" value="MBB2201647.1"/>
    <property type="molecule type" value="Genomic_DNA"/>
</dbReference>
<dbReference type="SUPFAM" id="SSF56349">
    <property type="entry name" value="DNA breaking-rejoining enzymes"/>
    <property type="match status" value="1"/>
</dbReference>
<gene>
    <name evidence="1" type="ORF">HLH28_08680</name>
</gene>
<evidence type="ECO:0008006" key="3">
    <source>
        <dbReference type="Google" id="ProtNLM"/>
    </source>
</evidence>
<organism evidence="1 2">
    <name type="scientific">Gluconacetobacter tumulisoli</name>
    <dbReference type="NCBI Taxonomy" id="1286189"/>
    <lineage>
        <taxon>Bacteria</taxon>
        <taxon>Pseudomonadati</taxon>
        <taxon>Pseudomonadota</taxon>
        <taxon>Alphaproteobacteria</taxon>
        <taxon>Acetobacterales</taxon>
        <taxon>Acetobacteraceae</taxon>
        <taxon>Gluconacetobacter</taxon>
    </lineage>
</organism>
<evidence type="ECO:0000313" key="1">
    <source>
        <dbReference type="EMBL" id="MBB2201647.1"/>
    </source>
</evidence>
<accession>A0A7W4K7D8</accession>
<dbReference type="InterPro" id="IPR011010">
    <property type="entry name" value="DNA_brk_join_enz"/>
</dbReference>
<comment type="caution">
    <text evidence="1">The sequence shown here is derived from an EMBL/GenBank/DDBJ whole genome shotgun (WGS) entry which is preliminary data.</text>
</comment>
<dbReference type="RefSeq" id="WP_182957744.1">
    <property type="nucleotide sequence ID" value="NZ_JABEQM010000006.1"/>
</dbReference>
<sequence>MRAVHAAAEDLRQSWAKELLIAFHESLDYGRMPGDMTRRVAASATFLASLDSVLSRPTEIDQTTLIDLHGREGLRRQERLVTFLVKRLGLSWDARAGAVHSARRVTLAALNESIDAGWHEDLVAFSATLRQSARPLSDRTVKSYVSAARGLLEAAGIEHASDLTQRHVKSWLRHRPGRTNDVYCFLSWLKEAGGPELEVRFRAGKTVRVRECATLRKAKTFIDQLTACDDPRKGRALLAWAITTIHGVRLEKVLAMRRNDVVPKVDRVELRIDDTIVDLCPILSNAFLRFADRSADMPFAGRAGIAPYSVDSARYFLRGTRIKNIKKASYRA</sequence>
<dbReference type="AlphaFoldDB" id="A0A7W4K7D8"/>
<keyword evidence="2" id="KW-1185">Reference proteome</keyword>
<dbReference type="GO" id="GO:0003677">
    <property type="term" value="F:DNA binding"/>
    <property type="evidence" value="ECO:0007669"/>
    <property type="project" value="InterPro"/>
</dbReference>
<dbReference type="Proteomes" id="UP000578030">
    <property type="component" value="Unassembled WGS sequence"/>
</dbReference>
<protein>
    <recommendedName>
        <fullName evidence="3">Integrase</fullName>
    </recommendedName>
</protein>
<proteinExistence type="predicted"/>
<reference evidence="1 2" key="1">
    <citation type="submission" date="2020-04" db="EMBL/GenBank/DDBJ databases">
        <title>Description of novel Gluconacetobacter.</title>
        <authorList>
            <person name="Sombolestani A."/>
        </authorList>
    </citation>
    <scope>NUCLEOTIDE SEQUENCE [LARGE SCALE GENOMIC DNA]</scope>
    <source>
        <strain evidence="1 2">LMG 27802</strain>
    </source>
</reference>